<dbReference type="Pfam" id="PF11838">
    <property type="entry name" value="ERAP1_C"/>
    <property type="match status" value="1"/>
</dbReference>
<dbReference type="GO" id="GO:0005737">
    <property type="term" value="C:cytoplasm"/>
    <property type="evidence" value="ECO:0007669"/>
    <property type="project" value="TreeGrafter"/>
</dbReference>
<evidence type="ECO:0000259" key="20">
    <source>
        <dbReference type="Pfam" id="PF17900"/>
    </source>
</evidence>
<feature type="transmembrane region" description="Helical" evidence="17">
    <location>
        <begin position="66"/>
        <end position="87"/>
    </location>
</feature>
<feature type="domain" description="Aminopeptidase N-like N-terminal" evidence="20">
    <location>
        <begin position="140"/>
        <end position="329"/>
    </location>
</feature>
<evidence type="ECO:0000256" key="14">
    <source>
        <dbReference type="PIRSR" id="PIRSR634016-1"/>
    </source>
</evidence>
<feature type="binding site" evidence="15">
    <location>
        <position position="459"/>
    </location>
    <ligand>
        <name>Zn(2+)</name>
        <dbReference type="ChEBI" id="CHEBI:29105"/>
        <note>catalytic</note>
    </ligand>
</feature>
<proteinExistence type="inferred from homology"/>
<dbReference type="GO" id="GO:0005615">
    <property type="term" value="C:extracellular space"/>
    <property type="evidence" value="ECO:0007669"/>
    <property type="project" value="TreeGrafter"/>
</dbReference>
<evidence type="ECO:0000256" key="3">
    <source>
        <dbReference type="ARBA" id="ARBA00010136"/>
    </source>
</evidence>
<feature type="active site" description="Proton acceptor" evidence="14">
    <location>
        <position position="437"/>
    </location>
</feature>
<dbReference type="GO" id="GO:0005886">
    <property type="term" value="C:plasma membrane"/>
    <property type="evidence" value="ECO:0007669"/>
    <property type="project" value="UniProtKB-SubCell"/>
</dbReference>
<dbReference type="Proteomes" id="UP000015104">
    <property type="component" value="Unassembled WGS sequence"/>
</dbReference>
<dbReference type="InterPro" id="IPR050344">
    <property type="entry name" value="Peptidase_M1_aminopeptidases"/>
</dbReference>
<feature type="binding site" evidence="15">
    <location>
        <position position="440"/>
    </location>
    <ligand>
        <name>Zn(2+)</name>
        <dbReference type="ChEBI" id="CHEBI:29105"/>
        <note>catalytic</note>
    </ligand>
</feature>
<dbReference type="EMBL" id="CAEY01000807">
    <property type="status" value="NOT_ANNOTATED_CDS"/>
    <property type="molecule type" value="Genomic_DNA"/>
</dbReference>
<feature type="domain" description="Peptidase M1 membrane alanine aminopeptidase" evidence="18">
    <location>
        <begin position="365"/>
        <end position="584"/>
    </location>
</feature>
<dbReference type="Pfam" id="PF01433">
    <property type="entry name" value="Peptidase_M1"/>
    <property type="match status" value="1"/>
</dbReference>
<dbReference type="Pfam" id="PF17900">
    <property type="entry name" value="Peptidase_M1_N"/>
    <property type="match status" value="1"/>
</dbReference>
<reference evidence="21" key="2">
    <citation type="submission" date="2015-06" db="UniProtKB">
        <authorList>
            <consortium name="EnsemblMetazoa"/>
        </authorList>
    </citation>
    <scope>IDENTIFICATION</scope>
</reference>
<evidence type="ECO:0000313" key="22">
    <source>
        <dbReference type="Proteomes" id="UP000015104"/>
    </source>
</evidence>
<dbReference type="InterPro" id="IPR001930">
    <property type="entry name" value="Peptidase_M1"/>
</dbReference>
<keyword evidence="10 17" id="KW-1133">Transmembrane helix</keyword>
<evidence type="ECO:0000256" key="16">
    <source>
        <dbReference type="PIRSR" id="PIRSR634016-4"/>
    </source>
</evidence>
<keyword evidence="6 15" id="KW-0479">Metal-binding</keyword>
<dbReference type="InterPro" id="IPR034016">
    <property type="entry name" value="M1_APN-typ"/>
</dbReference>
<dbReference type="PRINTS" id="PR00756">
    <property type="entry name" value="ALADIPTASE"/>
</dbReference>
<dbReference type="GO" id="GO:0070006">
    <property type="term" value="F:metalloaminopeptidase activity"/>
    <property type="evidence" value="ECO:0007669"/>
    <property type="project" value="TreeGrafter"/>
</dbReference>
<comment type="subcellular location">
    <subcellularLocation>
        <location evidence="2">Cell membrane</location>
        <topology evidence="2">Lipid-anchor</topology>
        <topology evidence="2">GPI-anchor</topology>
    </subcellularLocation>
    <subcellularLocation>
        <location evidence="1">Membrane</location>
        <topology evidence="1">Single-pass type II membrane protein</topology>
    </subcellularLocation>
</comment>
<evidence type="ECO:0000256" key="9">
    <source>
        <dbReference type="ARBA" id="ARBA00022968"/>
    </source>
</evidence>
<evidence type="ECO:0000256" key="15">
    <source>
        <dbReference type="PIRSR" id="PIRSR634016-3"/>
    </source>
</evidence>
<dbReference type="HOGENOM" id="CLU_003705_0_1_1"/>
<keyword evidence="11" id="KW-0482">Metalloprotease</keyword>
<sequence length="1008" mass="116633">MITDPNIIAIMSIIQMSDLEMDDVTFLTCRESVDGVTNKSLRGDCGPFCRNRRVCRKQHPHHVHFSFYQLLIMVALIVILLISTVLICAFACPFKTNQCHIIGAIEETNTTQVNSSSSHLLATNGEQFPWSDLRLPNFIKPIHYDIFMHPNLTTFINRGSVEISIISEEAVDFILVHGKQLNLTQITITKFNDESERITVDKVLENDEFELIHIKLVNNLETNTEYVVKINFTKSLEERLEGFYISSYMDSSSERKRFIGTTHFEPTMARSAFPCFDEPAFKATFSLKMVHEVHHDVYFNSEKQDTLIYSKEGLRLSVFDSTVKMSTYLVAFVVCDFKPLDARTKEGTHVRVLAPRDQVNHGELALRSAVSILTYFQSFFNLTYPLTKLDLVSVPDFGAGAMENWGLMTFRSTAIMYNEKTSPDSAKEEVLTVISHEIAHQWFGNLVTMKWWNDLWLNEGFASYVENLGVDHLYPDWRMLDQFVLTTTQEALALDSLESSHAIMNDVKDPREIEALFDTISYKKGAALIRMLKNFLGPDNLRFGLKNYLSKYKFSNAETSDLWRSFSNIVPNEVINVTSIMETWVRQKGYPVISVRSYGEHVLLTQKRYLSSPLSEDELDGNNTSPFGYQWIVPITFITSHNPRDATLIWMSSSNSVIPFPHHVDWFKINVNQTGFYRVNYDEYNWKRLISLLDRSGPDTHLLSPSDRANLIDDAFSFMRMDLLQPQIALNITSYLEKSKERDYVPWVTTIINLKILDSIMEGHPLLRKFILRLIRVALKMWKRGWIDEGSHLDRKLRSSIYYAAAYFGEDTTIRIAKQHFDKWSQDAYQPPPNFRKTVYTTGIMLGDTEEWEFCWQKYVKERIPSEKRLLLDALAHTHNPWLLSQFLNYSLDRNKIKPQDTAYVITHVARNPVGRHLAWRFVRSNWNTLLNLFGTGSFSLDAIISETGWHFSTLFDYNQVSSFYSSVPLGSGFQSLKQTLEKIRANIFWKENVESKVINWLKIVDQR</sequence>
<dbReference type="InterPro" id="IPR014782">
    <property type="entry name" value="Peptidase_M1_dom"/>
</dbReference>
<evidence type="ECO:0000256" key="1">
    <source>
        <dbReference type="ARBA" id="ARBA00004606"/>
    </source>
</evidence>
<evidence type="ECO:0000256" key="6">
    <source>
        <dbReference type="ARBA" id="ARBA00022723"/>
    </source>
</evidence>
<protein>
    <recommendedName>
        <fullName evidence="23">Aminopeptidase</fullName>
    </recommendedName>
</protein>
<accession>T1JW46</accession>
<dbReference type="GO" id="GO:0008270">
    <property type="term" value="F:zinc ion binding"/>
    <property type="evidence" value="ECO:0007669"/>
    <property type="project" value="InterPro"/>
</dbReference>
<dbReference type="SUPFAM" id="SSF55486">
    <property type="entry name" value="Metalloproteases ('zincins'), catalytic domain"/>
    <property type="match status" value="1"/>
</dbReference>
<dbReference type="GO" id="GO:0042277">
    <property type="term" value="F:peptide binding"/>
    <property type="evidence" value="ECO:0007669"/>
    <property type="project" value="TreeGrafter"/>
</dbReference>
<keyword evidence="4" id="KW-0645">Protease</keyword>
<dbReference type="AlphaFoldDB" id="T1JW46"/>
<dbReference type="CDD" id="cd09601">
    <property type="entry name" value="M1_APN-Q_like"/>
    <property type="match status" value="1"/>
</dbReference>
<dbReference type="STRING" id="32264.T1JW46"/>
<evidence type="ECO:0000256" key="17">
    <source>
        <dbReference type="SAM" id="Phobius"/>
    </source>
</evidence>
<evidence type="ECO:0000256" key="2">
    <source>
        <dbReference type="ARBA" id="ARBA00004609"/>
    </source>
</evidence>
<feature type="domain" description="ERAP1-like C-terminal" evidence="19">
    <location>
        <begin position="666"/>
        <end position="986"/>
    </location>
</feature>
<comment type="similarity">
    <text evidence="3">Belongs to the peptidase M1 family.</text>
</comment>
<dbReference type="SUPFAM" id="SSF63737">
    <property type="entry name" value="Leukotriene A4 hydrolase N-terminal domain"/>
    <property type="match status" value="1"/>
</dbReference>
<evidence type="ECO:0000256" key="13">
    <source>
        <dbReference type="ARBA" id="ARBA00023180"/>
    </source>
</evidence>
<evidence type="ECO:0008006" key="23">
    <source>
        <dbReference type="Google" id="ProtNLM"/>
    </source>
</evidence>
<keyword evidence="22" id="KW-1185">Reference proteome</keyword>
<keyword evidence="12 17" id="KW-0472">Membrane</keyword>
<dbReference type="InterPro" id="IPR024571">
    <property type="entry name" value="ERAP1-like_C_dom"/>
</dbReference>
<dbReference type="eggNOG" id="KOG1046">
    <property type="taxonomic scope" value="Eukaryota"/>
</dbReference>
<dbReference type="FunFam" id="1.25.50.20:FF:000005">
    <property type="entry name" value="Aminopeptidase N-like protein"/>
    <property type="match status" value="1"/>
</dbReference>
<organism evidence="21 22">
    <name type="scientific">Tetranychus urticae</name>
    <name type="common">Two-spotted spider mite</name>
    <dbReference type="NCBI Taxonomy" id="32264"/>
    <lineage>
        <taxon>Eukaryota</taxon>
        <taxon>Metazoa</taxon>
        <taxon>Ecdysozoa</taxon>
        <taxon>Arthropoda</taxon>
        <taxon>Chelicerata</taxon>
        <taxon>Arachnida</taxon>
        <taxon>Acari</taxon>
        <taxon>Acariformes</taxon>
        <taxon>Trombidiformes</taxon>
        <taxon>Prostigmata</taxon>
        <taxon>Eleutherengona</taxon>
        <taxon>Raphignathae</taxon>
        <taxon>Tetranychoidea</taxon>
        <taxon>Tetranychidae</taxon>
        <taxon>Tetranychus</taxon>
    </lineage>
</organism>
<evidence type="ECO:0000256" key="4">
    <source>
        <dbReference type="ARBA" id="ARBA00022670"/>
    </source>
</evidence>
<evidence type="ECO:0000259" key="19">
    <source>
        <dbReference type="Pfam" id="PF11838"/>
    </source>
</evidence>
<dbReference type="GO" id="GO:0006508">
    <property type="term" value="P:proteolysis"/>
    <property type="evidence" value="ECO:0007669"/>
    <property type="project" value="UniProtKB-KW"/>
</dbReference>
<reference evidence="22" key="1">
    <citation type="submission" date="2011-08" db="EMBL/GenBank/DDBJ databases">
        <authorList>
            <person name="Rombauts S."/>
        </authorList>
    </citation>
    <scope>NUCLEOTIDE SEQUENCE</scope>
    <source>
        <strain evidence="22">London</strain>
    </source>
</reference>
<evidence type="ECO:0000256" key="11">
    <source>
        <dbReference type="ARBA" id="ARBA00023049"/>
    </source>
</evidence>
<keyword evidence="9" id="KW-0735">Signal-anchor</keyword>
<evidence type="ECO:0000256" key="7">
    <source>
        <dbReference type="ARBA" id="ARBA00022801"/>
    </source>
</evidence>
<dbReference type="EnsemblMetazoa" id="tetur02g06960.1">
    <property type="protein sequence ID" value="tetur02g06960.1"/>
    <property type="gene ID" value="tetur02g06960"/>
</dbReference>
<dbReference type="GO" id="GO:0043171">
    <property type="term" value="P:peptide catabolic process"/>
    <property type="evidence" value="ECO:0007669"/>
    <property type="project" value="TreeGrafter"/>
</dbReference>
<dbReference type="InterPro" id="IPR045357">
    <property type="entry name" value="Aminopeptidase_N-like_N"/>
</dbReference>
<keyword evidence="5 17" id="KW-0812">Transmembrane</keyword>
<dbReference type="Gene3D" id="2.60.40.1910">
    <property type="match status" value="1"/>
</dbReference>
<comment type="cofactor">
    <cofactor evidence="15">
        <name>Zn(2+)</name>
        <dbReference type="ChEBI" id="CHEBI:29105"/>
    </cofactor>
    <text evidence="15">Binds 1 zinc ion per subunit.</text>
</comment>
<dbReference type="FunFam" id="2.60.40.1730:FF:000001">
    <property type="entry name" value="Leucyl-cystinyl aminopeptidase"/>
    <property type="match status" value="1"/>
</dbReference>
<feature type="binding site" evidence="15">
    <location>
        <position position="436"/>
    </location>
    <ligand>
        <name>Zn(2+)</name>
        <dbReference type="ChEBI" id="CHEBI:29105"/>
        <note>catalytic</note>
    </ligand>
</feature>
<dbReference type="InterPro" id="IPR042097">
    <property type="entry name" value="Aminopeptidase_N-like_N_sf"/>
</dbReference>
<keyword evidence="13" id="KW-0325">Glycoprotein</keyword>
<dbReference type="PANTHER" id="PTHR11533:SF299">
    <property type="entry name" value="AMINOPEPTIDASE"/>
    <property type="match status" value="1"/>
</dbReference>
<dbReference type="InterPro" id="IPR027268">
    <property type="entry name" value="Peptidase_M4/M1_CTD_sf"/>
</dbReference>
<evidence type="ECO:0000259" key="18">
    <source>
        <dbReference type="Pfam" id="PF01433"/>
    </source>
</evidence>
<evidence type="ECO:0000313" key="21">
    <source>
        <dbReference type="EnsemblMetazoa" id="tetur02g06960.1"/>
    </source>
</evidence>
<dbReference type="PANTHER" id="PTHR11533">
    <property type="entry name" value="PROTEASE M1 ZINC METALLOPROTEASE"/>
    <property type="match status" value="1"/>
</dbReference>
<name>T1JW46_TETUR</name>
<evidence type="ECO:0000256" key="5">
    <source>
        <dbReference type="ARBA" id="ARBA00022692"/>
    </source>
</evidence>
<evidence type="ECO:0000256" key="8">
    <source>
        <dbReference type="ARBA" id="ARBA00022833"/>
    </source>
</evidence>
<keyword evidence="7" id="KW-0378">Hydrolase</keyword>
<dbReference type="FunFam" id="1.10.390.10:FF:000016">
    <property type="entry name" value="Glutamyl aminopeptidase"/>
    <property type="match status" value="1"/>
</dbReference>
<dbReference type="Gene3D" id="1.10.390.10">
    <property type="entry name" value="Neutral Protease Domain 2"/>
    <property type="match status" value="1"/>
</dbReference>
<keyword evidence="8 15" id="KW-0862">Zinc</keyword>
<dbReference type="Gene3D" id="1.25.50.20">
    <property type="match status" value="1"/>
</dbReference>
<evidence type="ECO:0000256" key="12">
    <source>
        <dbReference type="ARBA" id="ARBA00023136"/>
    </source>
</evidence>
<dbReference type="Gene3D" id="2.60.40.1730">
    <property type="entry name" value="tricorn interacting facor f3 domain"/>
    <property type="match status" value="1"/>
</dbReference>
<evidence type="ECO:0000256" key="10">
    <source>
        <dbReference type="ARBA" id="ARBA00022989"/>
    </source>
</evidence>
<feature type="site" description="Transition state stabilizer" evidence="16">
    <location>
        <position position="522"/>
    </location>
</feature>
<dbReference type="FunFam" id="2.60.40.1910:FF:000003">
    <property type="entry name" value="Aminopeptidase"/>
    <property type="match status" value="1"/>
</dbReference>